<dbReference type="EMBL" id="JBBNAG010000007">
    <property type="protein sequence ID" value="KAK9118045.1"/>
    <property type="molecule type" value="Genomic_DNA"/>
</dbReference>
<dbReference type="Pfam" id="PF23156">
    <property type="entry name" value="DUF7054"/>
    <property type="match status" value="1"/>
</dbReference>
<dbReference type="InterPro" id="IPR040358">
    <property type="entry name" value="At4g22758-like"/>
</dbReference>
<accession>A0AAP0NUC9</accession>
<feature type="domain" description="DUF7054" evidence="1">
    <location>
        <begin position="19"/>
        <end position="100"/>
    </location>
</feature>
<dbReference type="Proteomes" id="UP001419268">
    <property type="component" value="Unassembled WGS sequence"/>
</dbReference>
<dbReference type="InterPro" id="IPR055482">
    <property type="entry name" value="DUF7054"/>
</dbReference>
<protein>
    <recommendedName>
        <fullName evidence="1">DUF7054 domain-containing protein</fullName>
    </recommendedName>
</protein>
<dbReference type="AlphaFoldDB" id="A0AAP0NUC9"/>
<dbReference type="PANTHER" id="PTHR33270">
    <property type="entry name" value="BNAC05G50380D PROTEIN"/>
    <property type="match status" value="1"/>
</dbReference>
<dbReference type="PANTHER" id="PTHR33270:SF18">
    <property type="entry name" value="OS02G0324700 PROTEIN"/>
    <property type="match status" value="1"/>
</dbReference>
<sequence length="142" mass="15397">MALQKAKKGSPPRGKAGLNRFLISVNVLGSAGPIRFLVNEDELVAGVIDIALKSYAREGRFPILGSNLNDFFLYCANSGTDALSPWETIGSNGGRNFMLCRKQFPQQQIAEGAARAEIVRKGSSGGWKAWLNKSLNMKISSH</sequence>
<keyword evidence="3" id="KW-1185">Reference proteome</keyword>
<name>A0AAP0NUC9_9MAGN</name>
<gene>
    <name evidence="2" type="ORF">Scep_016138</name>
</gene>
<proteinExistence type="predicted"/>
<comment type="caution">
    <text evidence="2">The sequence shown here is derived from an EMBL/GenBank/DDBJ whole genome shotgun (WGS) entry which is preliminary data.</text>
</comment>
<evidence type="ECO:0000259" key="1">
    <source>
        <dbReference type="Pfam" id="PF23156"/>
    </source>
</evidence>
<organism evidence="2 3">
    <name type="scientific">Stephania cephalantha</name>
    <dbReference type="NCBI Taxonomy" id="152367"/>
    <lineage>
        <taxon>Eukaryota</taxon>
        <taxon>Viridiplantae</taxon>
        <taxon>Streptophyta</taxon>
        <taxon>Embryophyta</taxon>
        <taxon>Tracheophyta</taxon>
        <taxon>Spermatophyta</taxon>
        <taxon>Magnoliopsida</taxon>
        <taxon>Ranunculales</taxon>
        <taxon>Menispermaceae</taxon>
        <taxon>Menispermoideae</taxon>
        <taxon>Cissampelideae</taxon>
        <taxon>Stephania</taxon>
    </lineage>
</organism>
<reference evidence="2 3" key="1">
    <citation type="submission" date="2024-01" db="EMBL/GenBank/DDBJ databases">
        <title>Genome assemblies of Stephania.</title>
        <authorList>
            <person name="Yang L."/>
        </authorList>
    </citation>
    <scope>NUCLEOTIDE SEQUENCE [LARGE SCALE GENOMIC DNA]</scope>
    <source>
        <strain evidence="2">JXDWG</strain>
        <tissue evidence="2">Leaf</tissue>
    </source>
</reference>
<evidence type="ECO:0000313" key="3">
    <source>
        <dbReference type="Proteomes" id="UP001419268"/>
    </source>
</evidence>
<evidence type="ECO:0000313" key="2">
    <source>
        <dbReference type="EMBL" id="KAK9118045.1"/>
    </source>
</evidence>